<protein>
    <submittedName>
        <fullName evidence="1">Uncharacterized protein</fullName>
    </submittedName>
</protein>
<reference evidence="1" key="1">
    <citation type="submission" date="2018-02" db="EMBL/GenBank/DDBJ databases">
        <title>Rhizophora mucronata_Transcriptome.</title>
        <authorList>
            <person name="Meera S.P."/>
            <person name="Sreeshan A."/>
            <person name="Augustine A."/>
        </authorList>
    </citation>
    <scope>NUCLEOTIDE SEQUENCE</scope>
    <source>
        <tissue evidence="1">Leaf</tissue>
    </source>
</reference>
<name>A0A2P2MXA8_RHIMU</name>
<dbReference type="EMBL" id="GGEC01054362">
    <property type="protein sequence ID" value="MBX34846.1"/>
    <property type="molecule type" value="Transcribed_RNA"/>
</dbReference>
<proteinExistence type="predicted"/>
<sequence>MMGQESFVVSHLLLVSLSKSCRKETGKEIHGSRWWPK</sequence>
<organism evidence="1">
    <name type="scientific">Rhizophora mucronata</name>
    <name type="common">Asiatic mangrove</name>
    <dbReference type="NCBI Taxonomy" id="61149"/>
    <lineage>
        <taxon>Eukaryota</taxon>
        <taxon>Viridiplantae</taxon>
        <taxon>Streptophyta</taxon>
        <taxon>Embryophyta</taxon>
        <taxon>Tracheophyta</taxon>
        <taxon>Spermatophyta</taxon>
        <taxon>Magnoliopsida</taxon>
        <taxon>eudicotyledons</taxon>
        <taxon>Gunneridae</taxon>
        <taxon>Pentapetalae</taxon>
        <taxon>rosids</taxon>
        <taxon>fabids</taxon>
        <taxon>Malpighiales</taxon>
        <taxon>Rhizophoraceae</taxon>
        <taxon>Rhizophora</taxon>
    </lineage>
</organism>
<accession>A0A2P2MXA8</accession>
<dbReference type="AlphaFoldDB" id="A0A2P2MXA8"/>
<evidence type="ECO:0000313" key="1">
    <source>
        <dbReference type="EMBL" id="MBX34846.1"/>
    </source>
</evidence>